<reference evidence="2 3" key="1">
    <citation type="submission" date="2020-07" db="EMBL/GenBank/DDBJ databases">
        <title>Comparative genomics of pyrophilous fungi reveals a link between fire events and developmental genes.</title>
        <authorList>
            <consortium name="DOE Joint Genome Institute"/>
            <person name="Steindorff A.S."/>
            <person name="Carver A."/>
            <person name="Calhoun S."/>
            <person name="Stillman K."/>
            <person name="Liu H."/>
            <person name="Lipzen A."/>
            <person name="Pangilinan J."/>
            <person name="Labutti K."/>
            <person name="Bruns T.D."/>
            <person name="Grigoriev I.V."/>
        </authorList>
    </citation>
    <scope>NUCLEOTIDE SEQUENCE [LARGE SCALE GENOMIC DNA]</scope>
    <source>
        <strain evidence="2 3">CBS 144469</strain>
    </source>
</reference>
<dbReference type="InterPro" id="IPR008266">
    <property type="entry name" value="Tyr_kinase_AS"/>
</dbReference>
<dbReference type="PANTHER" id="PTHR38248">
    <property type="entry name" value="FUNK1 6"/>
    <property type="match status" value="1"/>
</dbReference>
<feature type="domain" description="Fungal-type protein kinase" evidence="1">
    <location>
        <begin position="29"/>
        <end position="192"/>
    </location>
</feature>
<dbReference type="GO" id="GO:0004672">
    <property type="term" value="F:protein kinase activity"/>
    <property type="evidence" value="ECO:0007669"/>
    <property type="project" value="InterPro"/>
</dbReference>
<dbReference type="Proteomes" id="UP000521943">
    <property type="component" value="Unassembled WGS sequence"/>
</dbReference>
<dbReference type="OrthoDB" id="5584477at2759"/>
<dbReference type="AlphaFoldDB" id="A0A8H6IJC2"/>
<sequence length="421" mass="47549">MKSTGWASLRSELISPFGVREPPTDAGYRVIFLCQPNRLFVRVLVITEKRVRLIQYDRAGALYTPLINYHDNPHMLIRFVVGLASRYEDQLGLDTSVQWGTQGGRKTPVIITITDPFTGLPRVYTMLTVRPFINRADLCGRGTRMWDVTDKDGGDLVLKDAWSTGAHGKPEHVYLAKAEGIEGVQRLVDYEDRTGRPNGEIRSFRPASVWRPFTNKSFQRIVTPLYGSPIERFNDEAELLEALHDAIAAHRKLLERGVLHCDISTGNILFGEGKNPSPGLRGILIDLDYATEVDYTRPSINLRSGTRFYQSIILLKGLAGQYKPAHDHLDDLESFYYVLLDLVFGRCDPGKSWVIDWMEDEWDNDVTTTNCLRPPRRTSSEGPSNCETSLRSGVRSARRCWCACTTLLGSLLGRRVQSWGI</sequence>
<dbReference type="InterPro" id="IPR040976">
    <property type="entry name" value="Pkinase_fungal"/>
</dbReference>
<evidence type="ECO:0000313" key="2">
    <source>
        <dbReference type="EMBL" id="KAF6765518.1"/>
    </source>
</evidence>
<keyword evidence="3" id="KW-1185">Reference proteome</keyword>
<dbReference type="PANTHER" id="PTHR38248:SF2">
    <property type="entry name" value="FUNK1 11"/>
    <property type="match status" value="1"/>
</dbReference>
<proteinExistence type="predicted"/>
<feature type="domain" description="Fungal-type protein kinase" evidence="1">
    <location>
        <begin position="213"/>
        <end position="340"/>
    </location>
</feature>
<gene>
    <name evidence="2" type="ORF">DFP72DRAFT_798204</name>
</gene>
<dbReference type="InterPro" id="IPR011009">
    <property type="entry name" value="Kinase-like_dom_sf"/>
</dbReference>
<name>A0A8H6IJC2_9AGAR</name>
<evidence type="ECO:0000313" key="3">
    <source>
        <dbReference type="Proteomes" id="UP000521943"/>
    </source>
</evidence>
<accession>A0A8H6IJC2</accession>
<protein>
    <recommendedName>
        <fullName evidence="1">Fungal-type protein kinase domain-containing protein</fullName>
    </recommendedName>
</protein>
<organism evidence="2 3">
    <name type="scientific">Ephemerocybe angulata</name>
    <dbReference type="NCBI Taxonomy" id="980116"/>
    <lineage>
        <taxon>Eukaryota</taxon>
        <taxon>Fungi</taxon>
        <taxon>Dikarya</taxon>
        <taxon>Basidiomycota</taxon>
        <taxon>Agaricomycotina</taxon>
        <taxon>Agaricomycetes</taxon>
        <taxon>Agaricomycetidae</taxon>
        <taxon>Agaricales</taxon>
        <taxon>Agaricineae</taxon>
        <taxon>Psathyrellaceae</taxon>
        <taxon>Ephemerocybe</taxon>
    </lineage>
</organism>
<dbReference type="EMBL" id="JACGCI010000002">
    <property type="protein sequence ID" value="KAF6765518.1"/>
    <property type="molecule type" value="Genomic_DNA"/>
</dbReference>
<dbReference type="PROSITE" id="PS00109">
    <property type="entry name" value="PROTEIN_KINASE_TYR"/>
    <property type="match status" value="1"/>
</dbReference>
<dbReference type="SUPFAM" id="SSF56112">
    <property type="entry name" value="Protein kinase-like (PK-like)"/>
    <property type="match status" value="1"/>
</dbReference>
<comment type="caution">
    <text evidence="2">The sequence shown here is derived from an EMBL/GenBank/DDBJ whole genome shotgun (WGS) entry which is preliminary data.</text>
</comment>
<dbReference type="Gene3D" id="1.10.510.10">
    <property type="entry name" value="Transferase(Phosphotransferase) domain 1"/>
    <property type="match status" value="1"/>
</dbReference>
<evidence type="ECO:0000259" key="1">
    <source>
        <dbReference type="Pfam" id="PF17667"/>
    </source>
</evidence>
<dbReference type="Pfam" id="PF17667">
    <property type="entry name" value="Pkinase_fungal"/>
    <property type="match status" value="2"/>
</dbReference>